<comment type="caution">
    <text evidence="2">The sequence shown here is derived from an EMBL/GenBank/DDBJ whole genome shotgun (WGS) entry which is preliminary data.</text>
</comment>
<protein>
    <submittedName>
        <fullName evidence="2">Uncharacterized protein</fullName>
    </submittedName>
</protein>
<dbReference type="EMBL" id="JADCNL010000014">
    <property type="protein sequence ID" value="KAG0453073.1"/>
    <property type="molecule type" value="Genomic_DNA"/>
</dbReference>
<dbReference type="AlphaFoldDB" id="A0A835U901"/>
<name>A0A835U901_VANPL</name>
<keyword evidence="3" id="KW-1185">Reference proteome</keyword>
<evidence type="ECO:0000313" key="2">
    <source>
        <dbReference type="EMBL" id="KAG0454134.1"/>
    </source>
</evidence>
<evidence type="ECO:0000313" key="4">
    <source>
        <dbReference type="Proteomes" id="UP000639772"/>
    </source>
</evidence>
<organism evidence="2 4">
    <name type="scientific">Vanilla planifolia</name>
    <name type="common">Vanilla</name>
    <dbReference type="NCBI Taxonomy" id="51239"/>
    <lineage>
        <taxon>Eukaryota</taxon>
        <taxon>Viridiplantae</taxon>
        <taxon>Streptophyta</taxon>
        <taxon>Embryophyta</taxon>
        <taxon>Tracheophyta</taxon>
        <taxon>Spermatophyta</taxon>
        <taxon>Magnoliopsida</taxon>
        <taxon>Liliopsida</taxon>
        <taxon>Asparagales</taxon>
        <taxon>Orchidaceae</taxon>
        <taxon>Vanilloideae</taxon>
        <taxon>Vanilleae</taxon>
        <taxon>Vanilla</taxon>
    </lineage>
</organism>
<evidence type="ECO:0000313" key="3">
    <source>
        <dbReference type="Proteomes" id="UP000636800"/>
    </source>
</evidence>
<dbReference type="EMBL" id="JADCNM010000014">
    <property type="protein sequence ID" value="KAG0454134.1"/>
    <property type="molecule type" value="Genomic_DNA"/>
</dbReference>
<proteinExistence type="predicted"/>
<gene>
    <name evidence="2" type="ORF">HPP92_025438</name>
    <name evidence="1" type="ORF">HPP92_025737</name>
</gene>
<sequence length="149" mass="16329">MLHAQWAAPLPSASTGCSEPHGCWEDLTARLCPFSQSDPSSGSRRLQCPCLRRVSGPARFYRSMWAATANFLIGFQIRGPISGGSSRGFSGESYRPSGLVNPDSDSLLHFIRRQAWYPTKFGRTRAPVGGWANVATACSSITNHFMSRF</sequence>
<dbReference type="Proteomes" id="UP000636800">
    <property type="component" value="Unassembled WGS sequence"/>
</dbReference>
<reference evidence="3 4" key="1">
    <citation type="journal article" date="2020" name="Nat. Food">
        <title>A phased Vanilla planifolia genome enables genetic improvement of flavour and production.</title>
        <authorList>
            <person name="Hasing T."/>
            <person name="Tang H."/>
            <person name="Brym M."/>
            <person name="Khazi F."/>
            <person name="Huang T."/>
            <person name="Chambers A.H."/>
        </authorList>
    </citation>
    <scope>NUCLEOTIDE SEQUENCE [LARGE SCALE GENOMIC DNA]</scope>
    <source>
        <tissue evidence="2">Leaf</tissue>
    </source>
</reference>
<evidence type="ECO:0000313" key="1">
    <source>
        <dbReference type="EMBL" id="KAG0453073.1"/>
    </source>
</evidence>
<dbReference type="Proteomes" id="UP000639772">
    <property type="component" value="Unassembled WGS sequence"/>
</dbReference>
<accession>A0A835U901</accession>